<dbReference type="Proteomes" id="UP000078046">
    <property type="component" value="Unassembled WGS sequence"/>
</dbReference>
<dbReference type="AlphaFoldDB" id="A0A177BAI4"/>
<evidence type="ECO:0000313" key="1">
    <source>
        <dbReference type="EMBL" id="OAF71328.1"/>
    </source>
</evidence>
<sequence>MKTVLKLIAEKNTVRNEKLITTFRNACNQSIYIHNNITLIEHKHNAIKLNLEKCWSIENKTQDVKIECKDGNLLPFILNYCEALFDTFAITKFNTALSDLRELLYNEYTGKEIDLTKTM</sequence>
<organism evidence="1 2">
    <name type="scientific">Intoshia linei</name>
    <dbReference type="NCBI Taxonomy" id="1819745"/>
    <lineage>
        <taxon>Eukaryota</taxon>
        <taxon>Metazoa</taxon>
        <taxon>Spiralia</taxon>
        <taxon>Lophotrochozoa</taxon>
        <taxon>Mesozoa</taxon>
        <taxon>Orthonectida</taxon>
        <taxon>Rhopaluridae</taxon>
        <taxon>Intoshia</taxon>
    </lineage>
</organism>
<reference evidence="1 2" key="1">
    <citation type="submission" date="2016-04" db="EMBL/GenBank/DDBJ databases">
        <title>The genome of Intoshia linei affirms orthonectids as highly simplified spiralians.</title>
        <authorList>
            <person name="Mikhailov K.V."/>
            <person name="Slusarev G.S."/>
            <person name="Nikitin M.A."/>
            <person name="Logacheva M.D."/>
            <person name="Penin A."/>
            <person name="Aleoshin V."/>
            <person name="Panchin Y.V."/>
        </authorList>
    </citation>
    <scope>NUCLEOTIDE SEQUENCE [LARGE SCALE GENOMIC DNA]</scope>
    <source>
        <strain evidence="1">Intl2013</strain>
        <tissue evidence="1">Whole animal</tissue>
    </source>
</reference>
<evidence type="ECO:0000313" key="2">
    <source>
        <dbReference type="Proteomes" id="UP000078046"/>
    </source>
</evidence>
<proteinExistence type="predicted"/>
<protein>
    <submittedName>
        <fullName evidence="1">Uncharacterized protein</fullName>
    </submittedName>
</protein>
<keyword evidence="2" id="KW-1185">Reference proteome</keyword>
<comment type="caution">
    <text evidence="1">The sequence shown here is derived from an EMBL/GenBank/DDBJ whole genome shotgun (WGS) entry which is preliminary data.</text>
</comment>
<name>A0A177BAI4_9BILA</name>
<accession>A0A177BAI4</accession>
<dbReference type="EMBL" id="LWCA01000061">
    <property type="protein sequence ID" value="OAF71328.1"/>
    <property type="molecule type" value="Genomic_DNA"/>
</dbReference>
<gene>
    <name evidence="1" type="ORF">A3Q56_00928</name>
</gene>